<dbReference type="Proteomes" id="UP000028990">
    <property type="component" value="Unassembled WGS sequence"/>
</dbReference>
<dbReference type="InterPro" id="IPR001806">
    <property type="entry name" value="Small_GTPase"/>
</dbReference>
<proteinExistence type="predicted"/>
<name>A0A091DMA1_FUKDA</name>
<dbReference type="PRINTS" id="PR00449">
    <property type="entry name" value="RASTRNSFRMNG"/>
</dbReference>
<protein>
    <submittedName>
        <fullName evidence="3">GTP-binding protein Rheb</fullName>
    </submittedName>
</protein>
<organism evidence="3 4">
    <name type="scientific">Fukomys damarensis</name>
    <name type="common">Damaraland mole rat</name>
    <name type="synonym">Cryptomys damarensis</name>
    <dbReference type="NCBI Taxonomy" id="885580"/>
    <lineage>
        <taxon>Eukaryota</taxon>
        <taxon>Metazoa</taxon>
        <taxon>Chordata</taxon>
        <taxon>Craniata</taxon>
        <taxon>Vertebrata</taxon>
        <taxon>Euteleostomi</taxon>
        <taxon>Mammalia</taxon>
        <taxon>Eutheria</taxon>
        <taxon>Euarchontoglires</taxon>
        <taxon>Glires</taxon>
        <taxon>Rodentia</taxon>
        <taxon>Hystricomorpha</taxon>
        <taxon>Bathyergidae</taxon>
        <taxon>Fukomys</taxon>
    </lineage>
</organism>
<dbReference type="InterPro" id="IPR027417">
    <property type="entry name" value="P-loop_NTPase"/>
</dbReference>
<keyword evidence="4" id="KW-1185">Reference proteome</keyword>
<dbReference type="GO" id="GO:0003924">
    <property type="term" value="F:GTPase activity"/>
    <property type="evidence" value="ECO:0007669"/>
    <property type="project" value="InterPro"/>
</dbReference>
<evidence type="ECO:0000313" key="3">
    <source>
        <dbReference type="EMBL" id="KFO31415.1"/>
    </source>
</evidence>
<dbReference type="GO" id="GO:0005525">
    <property type="term" value="F:GTP binding"/>
    <property type="evidence" value="ECO:0007669"/>
    <property type="project" value="InterPro"/>
</dbReference>
<dbReference type="Gene3D" id="3.40.50.300">
    <property type="entry name" value="P-loop containing nucleotide triphosphate hydrolases"/>
    <property type="match status" value="1"/>
</dbReference>
<evidence type="ECO:0000256" key="2">
    <source>
        <dbReference type="SAM" id="MobiDB-lite"/>
    </source>
</evidence>
<evidence type="ECO:0000313" key="4">
    <source>
        <dbReference type="Proteomes" id="UP000028990"/>
    </source>
</evidence>
<sequence length="124" mass="13358">MGLGVRPGGGSGRKSKSFCTPCPCSVCISPGLATAVDEVGSRAEEVVKVLQPKSGKIAILGYRSVGKSSRRNQFAEGQFVDSYDTAMENTFTELIMVNGQEYHRQPADTAGRDEHSSSDTLHRY</sequence>
<feature type="region of interest" description="Disordered" evidence="2">
    <location>
        <begin position="102"/>
        <end position="124"/>
    </location>
</feature>
<accession>A0A091DMA1</accession>
<dbReference type="AlphaFoldDB" id="A0A091DMA1"/>
<gene>
    <name evidence="3" type="ORF">H920_07156</name>
</gene>
<dbReference type="SUPFAM" id="SSF52540">
    <property type="entry name" value="P-loop containing nucleoside triphosphate hydrolases"/>
    <property type="match status" value="1"/>
</dbReference>
<reference evidence="3 4" key="1">
    <citation type="submission" date="2013-11" db="EMBL/GenBank/DDBJ databases">
        <title>The Damaraland mole rat (Fukomys damarensis) genome and evolution of African mole rats.</title>
        <authorList>
            <person name="Gladyshev V.N."/>
            <person name="Fang X."/>
        </authorList>
    </citation>
    <scope>NUCLEOTIDE SEQUENCE [LARGE SCALE GENOMIC DNA]</scope>
    <source>
        <tissue evidence="3">Liver</tissue>
    </source>
</reference>
<keyword evidence="1" id="KW-0547">Nucleotide-binding</keyword>
<dbReference type="EMBL" id="KN122282">
    <property type="protein sequence ID" value="KFO31415.1"/>
    <property type="molecule type" value="Genomic_DNA"/>
</dbReference>
<dbReference type="Pfam" id="PF00071">
    <property type="entry name" value="Ras"/>
    <property type="match status" value="1"/>
</dbReference>
<evidence type="ECO:0000256" key="1">
    <source>
        <dbReference type="ARBA" id="ARBA00022741"/>
    </source>
</evidence>